<evidence type="ECO:0000313" key="3">
    <source>
        <dbReference type="Proteomes" id="UP000063971"/>
    </source>
</evidence>
<feature type="transmembrane region" description="Helical" evidence="1">
    <location>
        <begin position="106"/>
        <end position="124"/>
    </location>
</feature>
<keyword evidence="1" id="KW-1133">Transmembrane helix</keyword>
<dbReference type="AlphaFoldDB" id="A0AAU8U682"/>
<dbReference type="Proteomes" id="UP000063971">
    <property type="component" value="Chromosome"/>
</dbReference>
<gene>
    <name evidence="2" type="ORF">CUREO_0347</name>
</gene>
<keyword evidence="1" id="KW-0812">Transmembrane</keyword>
<name>A0AAU8U682_9BACT</name>
<feature type="transmembrane region" description="Helical" evidence="1">
    <location>
        <begin position="69"/>
        <end position="94"/>
    </location>
</feature>
<feature type="transmembrane region" description="Helical" evidence="1">
    <location>
        <begin position="202"/>
        <end position="228"/>
    </location>
</feature>
<sequence>MIFKVVKLHCDGTKMQNEKFQISPTKKRIFLVKVQAIVFLVGMVFASYFGGLDCVDSYNDNKIGVFDFLIGSFFEAIFYKIYIIFLSLILFCKLFYFKNLKQIKKYLLILFLNIFPFCLFISTNKTPYDSLYLVSTLYLICIFIYAISVCLMYKFYKSIDEIFLFKSFIFINILEIYMLILYGVEILNSLSKLGIIFIEQTFVFVLVMLIFWFTLPLSIWLSIPINLIKEYRYFKKELNISK</sequence>
<accession>A0AAU8U682</accession>
<feature type="transmembrane region" description="Helical" evidence="1">
    <location>
        <begin position="163"/>
        <end position="182"/>
    </location>
</feature>
<dbReference type="KEGG" id="cure:CUREO_0347"/>
<protein>
    <submittedName>
        <fullName evidence="2">Membrane protein</fullName>
    </submittedName>
</protein>
<reference evidence="2 3" key="1">
    <citation type="journal article" date="2015" name="Genome Announc.">
        <title>Complete Genome Sequence of the Campylobacter ureolyticus Clinical Isolate RIGS 9880.</title>
        <authorList>
            <person name="Miller W.G."/>
            <person name="Yee E."/>
            <person name="On S.L."/>
            <person name="Andersen L.P."/>
            <person name="Bono J.L."/>
        </authorList>
    </citation>
    <scope>NUCLEOTIDE SEQUENCE [LARGE SCALE GENOMIC DNA]</scope>
    <source>
        <strain evidence="2 3">RIGS 9880</strain>
    </source>
</reference>
<evidence type="ECO:0000256" key="1">
    <source>
        <dbReference type="SAM" id="Phobius"/>
    </source>
</evidence>
<feature type="transmembrane region" description="Helical" evidence="1">
    <location>
        <begin position="29"/>
        <end position="49"/>
    </location>
</feature>
<keyword evidence="1" id="KW-0472">Membrane</keyword>
<feature type="transmembrane region" description="Helical" evidence="1">
    <location>
        <begin position="130"/>
        <end position="151"/>
    </location>
</feature>
<dbReference type="EMBL" id="CP012195">
    <property type="protein sequence ID" value="AKT90227.1"/>
    <property type="molecule type" value="Genomic_DNA"/>
</dbReference>
<evidence type="ECO:0000313" key="2">
    <source>
        <dbReference type="EMBL" id="AKT90227.1"/>
    </source>
</evidence>
<organism evidence="2 3">
    <name type="scientific">Campylobacter ureolyticus RIGS 9880</name>
    <dbReference type="NCBI Taxonomy" id="1032069"/>
    <lineage>
        <taxon>Bacteria</taxon>
        <taxon>Pseudomonadati</taxon>
        <taxon>Campylobacterota</taxon>
        <taxon>Epsilonproteobacteria</taxon>
        <taxon>Campylobacterales</taxon>
        <taxon>Campylobacteraceae</taxon>
        <taxon>Campylobacter</taxon>
    </lineage>
</organism>
<proteinExistence type="predicted"/>